<sequence>MVRSLLLRSLVLAAALLPAACAYTGDDLGNPLVRKAQWFSAVAGDDIRQACQPGAPDRFRLTYNGQYARQIRVYDFDAASRTLTATVSKHNEGLLTVTLDDPLAPWRAEKVTTPLGQKQYEDLLAALTEAGQFGPPAVGLELPSGGYYWVGAYCRDGRYGVTGWLYPSPQFSALRFPALLFGLDMTGVPVAEPAPAPRDLDREQSERRGEVTTFTLKIGETGVVR</sequence>
<dbReference type="AlphaFoldDB" id="A0A7W9ZIK6"/>
<dbReference type="EMBL" id="JACIIX010000017">
    <property type="protein sequence ID" value="MBB6212136.1"/>
    <property type="molecule type" value="Genomic_DNA"/>
</dbReference>
<name>A0A7W9ZIK6_NOVIT</name>
<protein>
    <recommendedName>
        <fullName evidence="4">Lipoprotein</fullName>
    </recommendedName>
</protein>
<keyword evidence="3" id="KW-1185">Reference proteome</keyword>
<organism evidence="2 3">
    <name type="scientific">Novispirillum itersonii</name>
    <name type="common">Aquaspirillum itersonii</name>
    <dbReference type="NCBI Taxonomy" id="189"/>
    <lineage>
        <taxon>Bacteria</taxon>
        <taxon>Pseudomonadati</taxon>
        <taxon>Pseudomonadota</taxon>
        <taxon>Alphaproteobacteria</taxon>
        <taxon>Rhodospirillales</taxon>
        <taxon>Novispirillaceae</taxon>
        <taxon>Novispirillum</taxon>
    </lineage>
</organism>
<dbReference type="RefSeq" id="WP_184265548.1">
    <property type="nucleotide sequence ID" value="NZ_JACIIX010000017.1"/>
</dbReference>
<reference evidence="2 3" key="1">
    <citation type="submission" date="2020-08" db="EMBL/GenBank/DDBJ databases">
        <title>Genomic Encyclopedia of Type Strains, Phase IV (KMG-IV): sequencing the most valuable type-strain genomes for metagenomic binning, comparative biology and taxonomic classification.</title>
        <authorList>
            <person name="Goeker M."/>
        </authorList>
    </citation>
    <scope>NUCLEOTIDE SEQUENCE [LARGE SCALE GENOMIC DNA]</scope>
    <source>
        <strain evidence="2 3">DSM 11590</strain>
    </source>
</reference>
<accession>A0A7W9ZIK6</accession>
<evidence type="ECO:0000313" key="2">
    <source>
        <dbReference type="EMBL" id="MBB6212136.1"/>
    </source>
</evidence>
<feature type="chain" id="PRO_5031213825" description="Lipoprotein" evidence="1">
    <location>
        <begin position="25"/>
        <end position="225"/>
    </location>
</feature>
<evidence type="ECO:0008006" key="4">
    <source>
        <dbReference type="Google" id="ProtNLM"/>
    </source>
</evidence>
<proteinExistence type="predicted"/>
<keyword evidence="1" id="KW-0732">Signal</keyword>
<dbReference type="Proteomes" id="UP000544872">
    <property type="component" value="Unassembled WGS sequence"/>
</dbReference>
<evidence type="ECO:0000313" key="3">
    <source>
        <dbReference type="Proteomes" id="UP000544872"/>
    </source>
</evidence>
<comment type="caution">
    <text evidence="2">The sequence shown here is derived from an EMBL/GenBank/DDBJ whole genome shotgun (WGS) entry which is preliminary data.</text>
</comment>
<evidence type="ECO:0000256" key="1">
    <source>
        <dbReference type="SAM" id="SignalP"/>
    </source>
</evidence>
<gene>
    <name evidence="2" type="ORF">FHS48_003584</name>
</gene>
<feature type="signal peptide" evidence="1">
    <location>
        <begin position="1"/>
        <end position="24"/>
    </location>
</feature>